<evidence type="ECO:0000259" key="1">
    <source>
        <dbReference type="PROSITE" id="PS50010"/>
    </source>
</evidence>
<evidence type="ECO:0000313" key="3">
    <source>
        <dbReference type="Proteomes" id="UP001190700"/>
    </source>
</evidence>
<evidence type="ECO:0000313" key="2">
    <source>
        <dbReference type="EMBL" id="KAK3246648.1"/>
    </source>
</evidence>
<feature type="domain" description="DH" evidence="1">
    <location>
        <begin position="52"/>
        <end position="176"/>
    </location>
</feature>
<accession>A0AAE0C2P3</accession>
<protein>
    <recommendedName>
        <fullName evidence="1">DH domain-containing protein</fullName>
    </recommendedName>
</protein>
<feature type="non-terminal residue" evidence="2">
    <location>
        <position position="176"/>
    </location>
</feature>
<keyword evidence="3" id="KW-1185">Reference proteome</keyword>
<dbReference type="Proteomes" id="UP001190700">
    <property type="component" value="Unassembled WGS sequence"/>
</dbReference>
<dbReference type="PROSITE" id="PS50010">
    <property type="entry name" value="DH_2"/>
    <property type="match status" value="1"/>
</dbReference>
<dbReference type="AlphaFoldDB" id="A0AAE0C2P3"/>
<dbReference type="EMBL" id="LGRX02029606">
    <property type="protein sequence ID" value="KAK3246648.1"/>
    <property type="molecule type" value="Genomic_DNA"/>
</dbReference>
<reference evidence="2 3" key="1">
    <citation type="journal article" date="2015" name="Genome Biol. Evol.">
        <title>Comparative Genomics of a Bacterivorous Green Alga Reveals Evolutionary Causalities and Consequences of Phago-Mixotrophic Mode of Nutrition.</title>
        <authorList>
            <person name="Burns J.A."/>
            <person name="Paasch A."/>
            <person name="Narechania A."/>
            <person name="Kim E."/>
        </authorList>
    </citation>
    <scope>NUCLEOTIDE SEQUENCE [LARGE SCALE GENOMIC DNA]</scope>
    <source>
        <strain evidence="2 3">PLY_AMNH</strain>
    </source>
</reference>
<comment type="caution">
    <text evidence="2">The sequence shown here is derived from an EMBL/GenBank/DDBJ whole genome shotgun (WGS) entry which is preliminary data.</text>
</comment>
<sequence>MLGFDQSEQIAQELKDIHEEVSFDETVEPLSHKQILSLLNQTSSRDAMWTFFDNETHLQTLLERCVAALNSNFSNAVKTDALFLYSKLARATPNAGQLLEALSALAEGFESSMEREAEKILTKYASEKVRARSKLLELMLITLARLQKYNLTAQELLQFTNNDERKAVALLQSLLE</sequence>
<gene>
    <name evidence="2" type="ORF">CYMTET_43821</name>
</gene>
<dbReference type="InterPro" id="IPR000219">
    <property type="entry name" value="DH_dom"/>
</dbReference>
<dbReference type="GO" id="GO:0005085">
    <property type="term" value="F:guanyl-nucleotide exchange factor activity"/>
    <property type="evidence" value="ECO:0007669"/>
    <property type="project" value="InterPro"/>
</dbReference>
<proteinExistence type="predicted"/>
<organism evidence="2 3">
    <name type="scientific">Cymbomonas tetramitiformis</name>
    <dbReference type="NCBI Taxonomy" id="36881"/>
    <lineage>
        <taxon>Eukaryota</taxon>
        <taxon>Viridiplantae</taxon>
        <taxon>Chlorophyta</taxon>
        <taxon>Pyramimonadophyceae</taxon>
        <taxon>Pyramimonadales</taxon>
        <taxon>Pyramimonadaceae</taxon>
        <taxon>Cymbomonas</taxon>
    </lineage>
</organism>
<name>A0AAE0C2P3_9CHLO</name>